<dbReference type="AlphaFoldDB" id="A0ABD6SMX0"/>
<feature type="compositionally biased region" description="Basic and acidic residues" evidence="1">
    <location>
        <begin position="354"/>
        <end position="375"/>
    </location>
</feature>
<sequence>MRDKMEDIKWFIQDHIKEIGAGIVVIIAIAIGVLFTSGGSEKKGDVKENSKAELTQMEEQAETLRGIFSELQTSQQGIHKENVVLKVALYLKQPFLNEDELRTHLDDYMKLLKQKYSVDKKYVTGLEVSIYDRKIAFDKELQPRATAYYMLKKNKEEKATEDEQTEPKKDAFGNEIKRTKTNVARKVDMSRELWDETIAQSGEPKYENYEWVVTGFEPMNKETPTKPLSDEEFAFYLKLNQYSALMGSLTGGAQLYLQWDLGQNVFKDGVGAILKEFKTFSDRQTKLNGLADYYDNVDVLKKKLAVERPQFLLFAETKEVVDDKEEAQAKLIKFNPNLYTDAIKENIDKVADELKDGKAPTKGDKGKENKGKNSEEIQIDFGKTGNE</sequence>
<evidence type="ECO:0000313" key="4">
    <source>
        <dbReference type="Proteomes" id="UP000219897"/>
    </source>
</evidence>
<organism evidence="3 4">
    <name type="scientific">Bacillus thuringiensis</name>
    <dbReference type="NCBI Taxonomy" id="1428"/>
    <lineage>
        <taxon>Bacteria</taxon>
        <taxon>Bacillati</taxon>
        <taxon>Bacillota</taxon>
        <taxon>Bacilli</taxon>
        <taxon>Bacillales</taxon>
        <taxon>Bacillaceae</taxon>
        <taxon>Bacillus</taxon>
        <taxon>Bacillus cereus group</taxon>
    </lineage>
</organism>
<dbReference type="EMBL" id="NTYF01000023">
    <property type="protein sequence ID" value="PER55582.1"/>
    <property type="molecule type" value="Genomic_DNA"/>
</dbReference>
<feature type="transmembrane region" description="Helical" evidence="2">
    <location>
        <begin position="21"/>
        <end position="40"/>
    </location>
</feature>
<dbReference type="RefSeq" id="WP_098316932.1">
    <property type="nucleotide sequence ID" value="NZ_NTYF01000023.1"/>
</dbReference>
<evidence type="ECO:0000256" key="2">
    <source>
        <dbReference type="SAM" id="Phobius"/>
    </source>
</evidence>
<protein>
    <submittedName>
        <fullName evidence="3">Uncharacterized protein</fullName>
    </submittedName>
</protein>
<keyword evidence="2" id="KW-0472">Membrane</keyword>
<reference evidence="3 4" key="1">
    <citation type="submission" date="2017-09" db="EMBL/GenBank/DDBJ databases">
        <title>Large-scale bioinformatics analysis of Bacillus genomes uncovers conserved roles of natural products in bacterial physiology.</title>
        <authorList>
            <consortium name="Agbiome Team Llc"/>
            <person name="Bleich R.M."/>
            <person name="Kirk G.J."/>
            <person name="Santa Maria K.C."/>
            <person name="Allen S.E."/>
            <person name="Farag S."/>
            <person name="Shank E.A."/>
            <person name="Bowers A."/>
        </authorList>
    </citation>
    <scope>NUCLEOTIDE SEQUENCE [LARGE SCALE GENOMIC DNA]</scope>
    <source>
        <strain evidence="3 4">AFS005140</strain>
    </source>
</reference>
<gene>
    <name evidence="3" type="ORF">CN495_07455</name>
</gene>
<keyword evidence="2" id="KW-1133">Transmembrane helix</keyword>
<dbReference type="Proteomes" id="UP000219897">
    <property type="component" value="Unassembled WGS sequence"/>
</dbReference>
<keyword evidence="2" id="KW-0812">Transmembrane</keyword>
<comment type="caution">
    <text evidence="3">The sequence shown here is derived from an EMBL/GenBank/DDBJ whole genome shotgun (WGS) entry which is preliminary data.</text>
</comment>
<name>A0ABD6SMX0_BACTU</name>
<evidence type="ECO:0000256" key="1">
    <source>
        <dbReference type="SAM" id="MobiDB-lite"/>
    </source>
</evidence>
<proteinExistence type="predicted"/>
<evidence type="ECO:0000313" key="3">
    <source>
        <dbReference type="EMBL" id="PER55582.1"/>
    </source>
</evidence>
<accession>A0ABD6SMX0</accession>
<feature type="region of interest" description="Disordered" evidence="1">
    <location>
        <begin position="354"/>
        <end position="387"/>
    </location>
</feature>